<dbReference type="Proteomes" id="UP001551675">
    <property type="component" value="Unassembled WGS sequence"/>
</dbReference>
<keyword evidence="3" id="KW-0804">Transcription</keyword>
<keyword evidence="1" id="KW-0805">Transcription regulation</keyword>
<dbReference type="EMBL" id="JBFALK010000016">
    <property type="protein sequence ID" value="MEV0972396.1"/>
    <property type="molecule type" value="Genomic_DNA"/>
</dbReference>
<dbReference type="PANTHER" id="PTHR33154">
    <property type="entry name" value="TRANSCRIPTIONAL REGULATOR, ARSR FAMILY"/>
    <property type="match status" value="1"/>
</dbReference>
<dbReference type="PRINTS" id="PR00778">
    <property type="entry name" value="HTHARSR"/>
</dbReference>
<organism evidence="5 6">
    <name type="scientific">Microtetraspora glauca</name>
    <dbReference type="NCBI Taxonomy" id="1996"/>
    <lineage>
        <taxon>Bacteria</taxon>
        <taxon>Bacillati</taxon>
        <taxon>Actinomycetota</taxon>
        <taxon>Actinomycetes</taxon>
        <taxon>Streptosporangiales</taxon>
        <taxon>Streptosporangiaceae</taxon>
        <taxon>Microtetraspora</taxon>
    </lineage>
</organism>
<gene>
    <name evidence="5" type="ORF">AB0I59_27660</name>
</gene>
<proteinExistence type="predicted"/>
<dbReference type="SMART" id="SM00418">
    <property type="entry name" value="HTH_ARSR"/>
    <property type="match status" value="1"/>
</dbReference>
<dbReference type="InterPro" id="IPR051081">
    <property type="entry name" value="HTH_MetalResp_TranReg"/>
</dbReference>
<dbReference type="SUPFAM" id="SSF46785">
    <property type="entry name" value="Winged helix' DNA-binding domain"/>
    <property type="match status" value="1"/>
</dbReference>
<evidence type="ECO:0000313" key="6">
    <source>
        <dbReference type="Proteomes" id="UP001551675"/>
    </source>
</evidence>
<reference evidence="5 6" key="1">
    <citation type="submission" date="2024-06" db="EMBL/GenBank/DDBJ databases">
        <title>The Natural Products Discovery Center: Release of the First 8490 Sequenced Strains for Exploring Actinobacteria Biosynthetic Diversity.</title>
        <authorList>
            <person name="Kalkreuter E."/>
            <person name="Kautsar S.A."/>
            <person name="Yang D."/>
            <person name="Bader C.D."/>
            <person name="Teijaro C.N."/>
            <person name="Fluegel L."/>
            <person name="Davis C.M."/>
            <person name="Simpson J.R."/>
            <person name="Lauterbach L."/>
            <person name="Steele A.D."/>
            <person name="Gui C."/>
            <person name="Meng S."/>
            <person name="Li G."/>
            <person name="Viehrig K."/>
            <person name="Ye F."/>
            <person name="Su P."/>
            <person name="Kiefer A.F."/>
            <person name="Nichols A."/>
            <person name="Cepeda A.J."/>
            <person name="Yan W."/>
            <person name="Fan B."/>
            <person name="Jiang Y."/>
            <person name="Adhikari A."/>
            <person name="Zheng C.-J."/>
            <person name="Schuster L."/>
            <person name="Cowan T.M."/>
            <person name="Smanski M.J."/>
            <person name="Chevrette M.G."/>
            <person name="De Carvalho L.P.S."/>
            <person name="Shen B."/>
        </authorList>
    </citation>
    <scope>NUCLEOTIDE SEQUENCE [LARGE SCALE GENOMIC DNA]</scope>
    <source>
        <strain evidence="5 6">NPDC050100</strain>
    </source>
</reference>
<feature type="domain" description="HTH arsR-type" evidence="4">
    <location>
        <begin position="1"/>
        <end position="91"/>
    </location>
</feature>
<dbReference type="InterPro" id="IPR036388">
    <property type="entry name" value="WH-like_DNA-bd_sf"/>
</dbReference>
<comment type="caution">
    <text evidence="5">The sequence shown here is derived from an EMBL/GenBank/DDBJ whole genome shotgun (WGS) entry which is preliminary data.</text>
</comment>
<dbReference type="CDD" id="cd00090">
    <property type="entry name" value="HTH_ARSR"/>
    <property type="match status" value="1"/>
</dbReference>
<evidence type="ECO:0000259" key="4">
    <source>
        <dbReference type="PROSITE" id="PS50987"/>
    </source>
</evidence>
<evidence type="ECO:0000256" key="2">
    <source>
        <dbReference type="ARBA" id="ARBA00023125"/>
    </source>
</evidence>
<accession>A0ABV3GL77</accession>
<dbReference type="Pfam" id="PF01022">
    <property type="entry name" value="HTH_5"/>
    <property type="match status" value="1"/>
</dbReference>
<name>A0ABV3GL77_MICGL</name>
<sequence>MSSGTEVLKALADPVRWQIVCQMAMVDELARNTLEDTLPVSKPTISYHTKLLIQAGLVDVRKEGRNSYYTLRRRVLRELMDELRTLAPGSRPVQHAPARVDAAGRELVLLTW</sequence>
<dbReference type="PROSITE" id="PS50987">
    <property type="entry name" value="HTH_ARSR_2"/>
    <property type="match status" value="1"/>
</dbReference>
<keyword evidence="2" id="KW-0238">DNA-binding</keyword>
<dbReference type="InterPro" id="IPR011991">
    <property type="entry name" value="ArsR-like_HTH"/>
</dbReference>
<dbReference type="InterPro" id="IPR036390">
    <property type="entry name" value="WH_DNA-bd_sf"/>
</dbReference>
<keyword evidence="6" id="KW-1185">Reference proteome</keyword>
<evidence type="ECO:0000256" key="1">
    <source>
        <dbReference type="ARBA" id="ARBA00023015"/>
    </source>
</evidence>
<dbReference type="PANTHER" id="PTHR33154:SF33">
    <property type="entry name" value="TRANSCRIPTIONAL REPRESSOR SDPR"/>
    <property type="match status" value="1"/>
</dbReference>
<evidence type="ECO:0000256" key="3">
    <source>
        <dbReference type="ARBA" id="ARBA00023163"/>
    </source>
</evidence>
<evidence type="ECO:0000313" key="5">
    <source>
        <dbReference type="EMBL" id="MEV0972396.1"/>
    </source>
</evidence>
<dbReference type="NCBIfam" id="NF033788">
    <property type="entry name" value="HTH_metalloreg"/>
    <property type="match status" value="1"/>
</dbReference>
<dbReference type="RefSeq" id="WP_063818579.1">
    <property type="nucleotide sequence ID" value="NZ_JBFALK010000016.1"/>
</dbReference>
<dbReference type="InterPro" id="IPR001845">
    <property type="entry name" value="HTH_ArsR_DNA-bd_dom"/>
</dbReference>
<protein>
    <submittedName>
        <fullName evidence="5">Metalloregulator ArsR/SmtB family transcription factor</fullName>
    </submittedName>
</protein>
<dbReference type="Gene3D" id="1.10.10.10">
    <property type="entry name" value="Winged helix-like DNA-binding domain superfamily/Winged helix DNA-binding domain"/>
    <property type="match status" value="1"/>
</dbReference>